<organism evidence="4 5">
    <name type="scientific">Actinophytocola algeriensis</name>
    <dbReference type="NCBI Taxonomy" id="1768010"/>
    <lineage>
        <taxon>Bacteria</taxon>
        <taxon>Bacillati</taxon>
        <taxon>Actinomycetota</taxon>
        <taxon>Actinomycetes</taxon>
        <taxon>Pseudonocardiales</taxon>
        <taxon>Pseudonocardiaceae</taxon>
    </lineage>
</organism>
<dbReference type="PANTHER" id="PTHR44845:SF6">
    <property type="entry name" value="BETA-ALANINE-ACTIVATING ENZYME"/>
    <property type="match status" value="1"/>
</dbReference>
<dbReference type="Pfam" id="PF00550">
    <property type="entry name" value="PP-binding"/>
    <property type="match status" value="1"/>
</dbReference>
<dbReference type="PROSITE" id="PS00012">
    <property type="entry name" value="PHOSPHOPANTETHEINE"/>
    <property type="match status" value="1"/>
</dbReference>
<dbReference type="EMBL" id="JACHJQ010000006">
    <property type="protein sequence ID" value="MBB4909432.1"/>
    <property type="molecule type" value="Genomic_DNA"/>
</dbReference>
<dbReference type="PANTHER" id="PTHR44845">
    <property type="entry name" value="CARRIER DOMAIN-CONTAINING PROTEIN"/>
    <property type="match status" value="1"/>
</dbReference>
<dbReference type="InterPro" id="IPR045851">
    <property type="entry name" value="AMP-bd_C_sf"/>
</dbReference>
<dbReference type="SUPFAM" id="SSF47336">
    <property type="entry name" value="ACP-like"/>
    <property type="match status" value="1"/>
</dbReference>
<dbReference type="InterPro" id="IPR036736">
    <property type="entry name" value="ACP-like_sf"/>
</dbReference>
<evidence type="ECO:0000256" key="1">
    <source>
        <dbReference type="ARBA" id="ARBA00022450"/>
    </source>
</evidence>
<evidence type="ECO:0000256" key="2">
    <source>
        <dbReference type="ARBA" id="ARBA00022553"/>
    </source>
</evidence>
<dbReference type="InterPro" id="IPR010071">
    <property type="entry name" value="AA_adenyl_dom"/>
</dbReference>
<dbReference type="PROSITE" id="PS50075">
    <property type="entry name" value="CARRIER"/>
    <property type="match status" value="1"/>
</dbReference>
<sequence>MNIRRQPNVHELFAARAAQRPDGIAVVSGDQQVTYAELAARAFRLANFLRHNGTGPESVVMVHLERSIDTIVAVLGILAAGGTYLPVEPGVPDSRIRGFARETGCTTVITQAKDAHRFTTFAELVVTAAAGDAGGYPAAPPEVFVSASDAAYVIYTSGSTGTPKGVVVHHAALSYVITELVDWYGITPDDRVLQFGALSFDTSIEQIMVALTAGAALVLPDLAWAPSELPDRLRAHGVTVMDLTPAYWRRFLTEYAARPVELPVRLSIVGGEAVLAEDCRTALELLPGVRLVNAYGLTETTITSCVVDLTADILPPRGAAPVGPPLPGTTVHVLDEELRPVPDGERGEICIGGRGVARYLSADARARERYVPDPFSDGRLYRTGDLGAWTPDGNLEVVGRIDRQLKIRGFRVEPGEVEATLAAHELVGNVAVTDYEQHGQRRLAAYYTVPPGASLDAKELRDFAAGFLPDYLVPSAFVALPELPLKANGKVDLTALPAPVVTEGSEEDGSTVVSLFERGVARLWCQVLERDRVGPHDNFFALGGNSILAAELLAKVRGTFGVMITQVRPLIRLLLEDASLRSFAFAVQAARAGTLPGDDTRKRVDFAAESELDVPISASVPDAPSWRAPEHVFLTGATGFLGTYLLRELLSTTDAVVHCLVRADGADEAMARLQSTAVHYHGDDLAEYRIAGRIVAVPGDLAAPGLGLSEADFDRLARTADVIHHPGGLVNFIYPYSHMRPANVEGTREIIRMAARYRNIPVHYTSTMAVVAGFGTAGVRHVTETTPLAHADHLSVGYVESKWVAEALLLKAAEQGLPVAIYRAADISGDRVTGAWNTATEMCAMKKFVVDTGTAPVAELPLDYTPVDVFAAAVAHIAATSLPRGDVYHLTNPGKVNIAELVARMRARGHEIREVSWQEWLDELVTLAVENPEHPMTPFAPLFIDRCATGEMSVAEMYLEDTFPEFSRTNVENALRGSGIVIPPVDAAMLDSYLDYLTDIDFLRAA</sequence>
<dbReference type="Pfam" id="PF07993">
    <property type="entry name" value="NAD_binding_4"/>
    <property type="match status" value="1"/>
</dbReference>
<comment type="caution">
    <text evidence="4">The sequence shown here is derived from an EMBL/GenBank/DDBJ whole genome shotgun (WGS) entry which is preliminary data.</text>
</comment>
<dbReference type="InterPro" id="IPR006162">
    <property type="entry name" value="Ppantetheine_attach_site"/>
</dbReference>
<dbReference type="InterPro" id="IPR013120">
    <property type="entry name" value="FAR_NAD-bd"/>
</dbReference>
<dbReference type="NCBIfam" id="TIGR01733">
    <property type="entry name" value="AA-adenyl-dom"/>
    <property type="match status" value="1"/>
</dbReference>
<keyword evidence="1" id="KW-0596">Phosphopantetheine</keyword>
<evidence type="ECO:0000259" key="3">
    <source>
        <dbReference type="PROSITE" id="PS50075"/>
    </source>
</evidence>
<dbReference type="PROSITE" id="PS00455">
    <property type="entry name" value="AMP_BINDING"/>
    <property type="match status" value="1"/>
</dbReference>
<keyword evidence="2" id="KW-0597">Phosphoprotein</keyword>
<dbReference type="Pfam" id="PF13193">
    <property type="entry name" value="AMP-binding_C"/>
    <property type="match status" value="1"/>
</dbReference>
<dbReference type="AlphaFoldDB" id="A0A7W7VGH7"/>
<dbReference type="SUPFAM" id="SSF51735">
    <property type="entry name" value="NAD(P)-binding Rossmann-fold domains"/>
    <property type="match status" value="1"/>
</dbReference>
<dbReference type="SUPFAM" id="SSF56801">
    <property type="entry name" value="Acetyl-CoA synthetase-like"/>
    <property type="match status" value="1"/>
</dbReference>
<dbReference type="Pfam" id="PF00501">
    <property type="entry name" value="AMP-binding"/>
    <property type="match status" value="1"/>
</dbReference>
<dbReference type="NCBIfam" id="TIGR01746">
    <property type="entry name" value="Thioester-redct"/>
    <property type="match status" value="1"/>
</dbReference>
<feature type="domain" description="Carrier" evidence="3">
    <location>
        <begin position="511"/>
        <end position="591"/>
    </location>
</feature>
<dbReference type="RefSeq" id="WP_184813541.1">
    <property type="nucleotide sequence ID" value="NZ_JACHJQ010000006.1"/>
</dbReference>
<dbReference type="InterPro" id="IPR009081">
    <property type="entry name" value="PP-bd_ACP"/>
</dbReference>
<evidence type="ECO:0000313" key="5">
    <source>
        <dbReference type="Proteomes" id="UP000520767"/>
    </source>
</evidence>
<accession>A0A7W7VGH7</accession>
<dbReference type="InterPro" id="IPR036291">
    <property type="entry name" value="NAD(P)-bd_dom_sf"/>
</dbReference>
<dbReference type="InterPro" id="IPR042099">
    <property type="entry name" value="ANL_N_sf"/>
</dbReference>
<keyword evidence="5" id="KW-1185">Reference proteome</keyword>
<proteinExistence type="predicted"/>
<reference evidence="4 5" key="1">
    <citation type="submission" date="2020-08" db="EMBL/GenBank/DDBJ databases">
        <title>Genomic Encyclopedia of Type Strains, Phase III (KMG-III): the genomes of soil and plant-associated and newly described type strains.</title>
        <authorList>
            <person name="Whitman W."/>
        </authorList>
    </citation>
    <scope>NUCLEOTIDE SEQUENCE [LARGE SCALE GENOMIC DNA]</scope>
    <source>
        <strain evidence="4 5">CECT 8960</strain>
    </source>
</reference>
<protein>
    <submittedName>
        <fullName evidence="4">Amino acid adenylation domain-containing protein/thioester reductase-like protein</fullName>
    </submittedName>
</protein>
<dbReference type="InterPro" id="IPR020845">
    <property type="entry name" value="AMP-binding_CS"/>
</dbReference>
<dbReference type="Gene3D" id="3.40.50.720">
    <property type="entry name" value="NAD(P)-binding Rossmann-like Domain"/>
    <property type="match status" value="1"/>
</dbReference>
<dbReference type="Gene3D" id="3.40.50.12780">
    <property type="entry name" value="N-terminal domain of ligase-like"/>
    <property type="match status" value="1"/>
</dbReference>
<gene>
    <name evidence="4" type="ORF">FHR82_005690</name>
</gene>
<evidence type="ECO:0000313" key="4">
    <source>
        <dbReference type="EMBL" id="MBB4909432.1"/>
    </source>
</evidence>
<name>A0A7W7VGH7_9PSEU</name>
<dbReference type="Gene3D" id="3.30.300.30">
    <property type="match status" value="1"/>
</dbReference>
<dbReference type="InterPro" id="IPR010080">
    <property type="entry name" value="Thioester_reductase-like_dom"/>
</dbReference>
<dbReference type="CDD" id="cd05930">
    <property type="entry name" value="A_NRPS"/>
    <property type="match status" value="1"/>
</dbReference>
<dbReference type="Proteomes" id="UP000520767">
    <property type="component" value="Unassembled WGS sequence"/>
</dbReference>
<dbReference type="Gene3D" id="1.10.1200.10">
    <property type="entry name" value="ACP-like"/>
    <property type="match status" value="1"/>
</dbReference>
<dbReference type="InterPro" id="IPR000873">
    <property type="entry name" value="AMP-dep_synth/lig_dom"/>
</dbReference>
<dbReference type="InterPro" id="IPR025110">
    <property type="entry name" value="AMP-bd_C"/>
</dbReference>
<dbReference type="CDD" id="cd05235">
    <property type="entry name" value="SDR_e1"/>
    <property type="match status" value="1"/>
</dbReference>